<evidence type="ECO:0000313" key="1">
    <source>
        <dbReference type="EMBL" id="KTF08134.1"/>
    </source>
</evidence>
<proteinExistence type="predicted"/>
<name>A0A1B6NXI2_9ZZZZ</name>
<protein>
    <submittedName>
        <fullName evidence="1">Uncharacterized protein</fullName>
    </submittedName>
</protein>
<comment type="caution">
    <text evidence="1">The sequence shown here is derived from an EMBL/GenBank/DDBJ whole genome shotgun (WGS) entry which is preliminary data.</text>
</comment>
<accession>A0A1B6NXI2</accession>
<sequence length="118" mass="12695">MGARHDLDDGAFAAAVLAQQVIGLSRLDRQIDPGKGAHAAEPLVDAAKLQEGGVGTGSVFHRRRLPWGRCRDVGPPGRIGPGGPCQGRTIRTGARRRCPCRRSPCRCRPPACRRRRPA</sequence>
<dbReference type="AlphaFoldDB" id="A0A1B6NXI2"/>
<organism evidence="1">
    <name type="scientific">marine sediment metagenome</name>
    <dbReference type="NCBI Taxonomy" id="412755"/>
    <lineage>
        <taxon>unclassified sequences</taxon>
        <taxon>metagenomes</taxon>
        <taxon>ecological metagenomes</taxon>
    </lineage>
</organism>
<gene>
    <name evidence="1" type="ORF">MGSAQ_000371</name>
</gene>
<reference evidence="1" key="1">
    <citation type="submission" date="2013-11" db="EMBL/GenBank/DDBJ databases">
        <title>Microbial diversity, functional groups and degradation webs in Northern and Southern Mediterranean and Red Sea marine crude oil polluted sites.</title>
        <authorList>
            <person name="Daffonchio D."/>
            <person name="Mapelli F."/>
            <person name="Ferrer M."/>
            <person name="Richter M."/>
            <person name="Cherif A."/>
            <person name="Malkawi H.I."/>
            <person name="Yakimov M.M."/>
            <person name="Abdel-Fattah Y.R."/>
            <person name="Blaghen M."/>
            <person name="Golyshin P.N."/>
            <person name="Kalogerakis N."/>
            <person name="Boon N."/>
            <person name="Magagnini M."/>
            <person name="Fava F."/>
        </authorList>
    </citation>
    <scope>NUCLEOTIDE SEQUENCE</scope>
</reference>
<dbReference type="EMBL" id="AYSL01000134">
    <property type="protein sequence ID" value="KTF08134.1"/>
    <property type="molecule type" value="Genomic_DNA"/>
</dbReference>